<dbReference type="STRING" id="1379910.TH63_08045"/>
<dbReference type="InterPro" id="IPR001433">
    <property type="entry name" value="OxRdtase_FAD/NAD-bd"/>
</dbReference>
<evidence type="ECO:0000256" key="2">
    <source>
        <dbReference type="ARBA" id="ARBA00022630"/>
    </source>
</evidence>
<dbReference type="AlphaFoldDB" id="A0A0H4VJT6"/>
<dbReference type="PANTHER" id="PTHR47354">
    <property type="entry name" value="NADH OXIDOREDUCTASE HCR"/>
    <property type="match status" value="1"/>
</dbReference>
<dbReference type="CDD" id="cd06214">
    <property type="entry name" value="PA_degradation_oxidoreductase_like"/>
    <property type="match status" value="1"/>
</dbReference>
<dbReference type="Pfam" id="PF00111">
    <property type="entry name" value="Fer2"/>
    <property type="match status" value="1"/>
</dbReference>
<dbReference type="Gene3D" id="2.40.30.10">
    <property type="entry name" value="Translation factors"/>
    <property type="match status" value="1"/>
</dbReference>
<evidence type="ECO:0000256" key="8">
    <source>
        <dbReference type="ARBA" id="ARBA00023014"/>
    </source>
</evidence>
<dbReference type="CDD" id="cd00207">
    <property type="entry name" value="fer2"/>
    <property type="match status" value="1"/>
</dbReference>
<gene>
    <name evidence="12" type="ORF">TH63_08045</name>
</gene>
<dbReference type="InterPro" id="IPR039261">
    <property type="entry name" value="FNR_nucleotide-bd"/>
</dbReference>
<keyword evidence="2" id="KW-0285">Flavoprotein</keyword>
<evidence type="ECO:0000256" key="7">
    <source>
        <dbReference type="ARBA" id="ARBA00023004"/>
    </source>
</evidence>
<dbReference type="Gene3D" id="3.10.20.30">
    <property type="match status" value="1"/>
</dbReference>
<dbReference type="GO" id="GO:0046872">
    <property type="term" value="F:metal ion binding"/>
    <property type="evidence" value="ECO:0007669"/>
    <property type="project" value="UniProtKB-KW"/>
</dbReference>
<keyword evidence="9" id="KW-0812">Transmembrane</keyword>
<keyword evidence="5" id="KW-0274">FAD</keyword>
<dbReference type="InterPro" id="IPR012675">
    <property type="entry name" value="Beta-grasp_dom_sf"/>
</dbReference>
<dbReference type="InterPro" id="IPR008333">
    <property type="entry name" value="Cbr1-like_FAD-bd_dom"/>
</dbReference>
<dbReference type="PROSITE" id="PS51384">
    <property type="entry name" value="FAD_FR"/>
    <property type="match status" value="1"/>
</dbReference>
<dbReference type="InterPro" id="IPR036010">
    <property type="entry name" value="2Fe-2S_ferredoxin-like_sf"/>
</dbReference>
<dbReference type="PANTHER" id="PTHR47354:SF8">
    <property type="entry name" value="1,2-PHENYLACETYL-COA EPOXIDASE, SUBUNIT E"/>
    <property type="match status" value="1"/>
</dbReference>
<accession>A0A0H4VJT6</accession>
<organism evidence="12 13">
    <name type="scientific">Rufibacter radiotolerans</name>
    <dbReference type="NCBI Taxonomy" id="1379910"/>
    <lineage>
        <taxon>Bacteria</taxon>
        <taxon>Pseudomonadati</taxon>
        <taxon>Bacteroidota</taxon>
        <taxon>Cytophagia</taxon>
        <taxon>Cytophagales</taxon>
        <taxon>Hymenobacteraceae</taxon>
        <taxon>Rufibacter</taxon>
    </lineage>
</organism>
<reference evidence="12 13" key="1">
    <citation type="submission" date="2015-01" db="EMBL/GenBank/DDBJ databases">
        <title>Rufibacter sp./DG31D/ whole genome sequencing.</title>
        <authorList>
            <person name="Kim M.K."/>
            <person name="Srinivasan S."/>
            <person name="Lee J.-J."/>
        </authorList>
    </citation>
    <scope>NUCLEOTIDE SEQUENCE [LARGE SCALE GENOMIC DNA]</scope>
    <source>
        <strain evidence="12 13">DG31D</strain>
    </source>
</reference>
<keyword evidence="4" id="KW-0479">Metal-binding</keyword>
<dbReference type="PRINTS" id="PR00371">
    <property type="entry name" value="FPNCR"/>
</dbReference>
<evidence type="ECO:0000259" key="10">
    <source>
        <dbReference type="PROSITE" id="PS51085"/>
    </source>
</evidence>
<dbReference type="InterPro" id="IPR017938">
    <property type="entry name" value="Riboflavin_synthase-like_b-brl"/>
</dbReference>
<dbReference type="OrthoDB" id="9789468at2"/>
<dbReference type="Proteomes" id="UP000036458">
    <property type="component" value="Chromosome"/>
</dbReference>
<evidence type="ECO:0000256" key="1">
    <source>
        <dbReference type="ARBA" id="ARBA00001974"/>
    </source>
</evidence>
<feature type="domain" description="2Fe-2S ferredoxin-type" evidence="10">
    <location>
        <begin position="268"/>
        <end position="358"/>
    </location>
</feature>
<dbReference type="SUPFAM" id="SSF63380">
    <property type="entry name" value="Riboflavin synthase domain-like"/>
    <property type="match status" value="1"/>
</dbReference>
<dbReference type="GO" id="GO:0050660">
    <property type="term" value="F:flavin adenine dinucleotide binding"/>
    <property type="evidence" value="ECO:0007669"/>
    <property type="project" value="TreeGrafter"/>
</dbReference>
<dbReference type="RefSeq" id="WP_048920500.1">
    <property type="nucleotide sequence ID" value="NZ_CP010777.1"/>
</dbReference>
<evidence type="ECO:0000256" key="4">
    <source>
        <dbReference type="ARBA" id="ARBA00022723"/>
    </source>
</evidence>
<dbReference type="Pfam" id="PF00175">
    <property type="entry name" value="NAD_binding_1"/>
    <property type="match status" value="1"/>
</dbReference>
<dbReference type="InterPro" id="IPR050415">
    <property type="entry name" value="MRET"/>
</dbReference>
<evidence type="ECO:0000313" key="12">
    <source>
        <dbReference type="EMBL" id="AKQ45613.1"/>
    </source>
</evidence>
<dbReference type="SUPFAM" id="SSF52343">
    <property type="entry name" value="Ferredoxin reductase-like, C-terminal NADP-linked domain"/>
    <property type="match status" value="1"/>
</dbReference>
<dbReference type="PATRIC" id="fig|1379910.4.peg.1751"/>
<dbReference type="NCBIfam" id="TIGR02160">
    <property type="entry name" value="PA_CoA_Oxy5"/>
    <property type="match status" value="1"/>
</dbReference>
<keyword evidence="13" id="KW-1185">Reference proteome</keyword>
<keyword evidence="3" id="KW-0001">2Fe-2S</keyword>
<comment type="cofactor">
    <cofactor evidence="1">
        <name>FAD</name>
        <dbReference type="ChEBI" id="CHEBI:57692"/>
    </cofactor>
</comment>
<dbReference type="InterPro" id="IPR006058">
    <property type="entry name" value="2Fe2S_fd_BS"/>
</dbReference>
<dbReference type="PROSITE" id="PS51085">
    <property type="entry name" value="2FE2S_FER_2"/>
    <property type="match status" value="1"/>
</dbReference>
<evidence type="ECO:0000313" key="13">
    <source>
        <dbReference type="Proteomes" id="UP000036458"/>
    </source>
</evidence>
<dbReference type="EMBL" id="CP010777">
    <property type="protein sequence ID" value="AKQ45613.1"/>
    <property type="molecule type" value="Genomic_DNA"/>
</dbReference>
<dbReference type="GO" id="GO:0016491">
    <property type="term" value="F:oxidoreductase activity"/>
    <property type="evidence" value="ECO:0007669"/>
    <property type="project" value="UniProtKB-KW"/>
</dbReference>
<evidence type="ECO:0000256" key="6">
    <source>
        <dbReference type="ARBA" id="ARBA00023002"/>
    </source>
</evidence>
<keyword evidence="9" id="KW-0472">Membrane</keyword>
<dbReference type="PROSITE" id="PS00197">
    <property type="entry name" value="2FE2S_FER_1"/>
    <property type="match status" value="1"/>
</dbReference>
<dbReference type="InterPro" id="IPR001709">
    <property type="entry name" value="Flavoprot_Pyr_Nucl_cyt_Rdtase"/>
</dbReference>
<keyword evidence="7" id="KW-0408">Iron</keyword>
<name>A0A0H4VJT6_9BACT</name>
<protein>
    <submittedName>
        <fullName evidence="12">Phenylacetic acid degradation protein</fullName>
    </submittedName>
</protein>
<evidence type="ECO:0000256" key="3">
    <source>
        <dbReference type="ARBA" id="ARBA00022714"/>
    </source>
</evidence>
<dbReference type="Pfam" id="PF00970">
    <property type="entry name" value="FAD_binding_6"/>
    <property type="match status" value="1"/>
</dbReference>
<dbReference type="SUPFAM" id="SSF54292">
    <property type="entry name" value="2Fe-2S ferredoxin-like"/>
    <property type="match status" value="1"/>
</dbReference>
<dbReference type="Gene3D" id="3.40.50.80">
    <property type="entry name" value="Nucleotide-binding domain of ferredoxin-NADP reductase (FNR) module"/>
    <property type="match status" value="1"/>
</dbReference>
<dbReference type="InterPro" id="IPR017927">
    <property type="entry name" value="FAD-bd_FR_type"/>
</dbReference>
<proteinExistence type="predicted"/>
<keyword evidence="8" id="KW-0411">Iron-sulfur</keyword>
<dbReference type="InterPro" id="IPR011884">
    <property type="entry name" value="PaaE"/>
</dbReference>
<dbReference type="InterPro" id="IPR001041">
    <property type="entry name" value="2Fe-2S_ferredoxin-type"/>
</dbReference>
<feature type="transmembrane region" description="Helical" evidence="9">
    <location>
        <begin position="115"/>
        <end position="135"/>
    </location>
</feature>
<evidence type="ECO:0000256" key="9">
    <source>
        <dbReference type="SAM" id="Phobius"/>
    </source>
</evidence>
<evidence type="ECO:0000259" key="11">
    <source>
        <dbReference type="PROSITE" id="PS51384"/>
    </source>
</evidence>
<keyword evidence="6" id="KW-0560">Oxidoreductase</keyword>
<evidence type="ECO:0000256" key="5">
    <source>
        <dbReference type="ARBA" id="ARBA00022827"/>
    </source>
</evidence>
<keyword evidence="9" id="KW-1133">Transmembrane helix</keyword>
<dbReference type="PRINTS" id="PR00406">
    <property type="entry name" value="CYTB5RDTASE"/>
</dbReference>
<dbReference type="GO" id="GO:0051537">
    <property type="term" value="F:2 iron, 2 sulfur cluster binding"/>
    <property type="evidence" value="ECO:0007669"/>
    <property type="project" value="UniProtKB-KW"/>
</dbReference>
<dbReference type="KEGG" id="ruf:TH63_08045"/>
<dbReference type="GO" id="GO:0010124">
    <property type="term" value="P:phenylacetate catabolic process"/>
    <property type="evidence" value="ECO:0007669"/>
    <property type="project" value="InterPro"/>
</dbReference>
<sequence length="358" mass="40639">MSRFHKVRIKNINRETHDSVTVTLDVPEELKDTFRYTQGQYLTFRRYHNGEELRRSYSICSSPLENEWKVAIKKVPEGRFSSFANEGLQPGEELEVMPPMGSFYTQLNREQQKSYVMVAAGSGITPILSIIKTILLSEPKSQVLLLYGNRGRNSIMFKEELEGLKNKFLDRFSLYHILSREHGDTDLLFGRIDKQKTQLFLQKIIKAEEIDECFICGPEEMIFGAKEALQEAGVPKEKIHFELFTTGEAGQKATERRERPAGAEDKISKVQVRLDGNYINLEMSYYGNTILDAAAETGADVPYSCKGGVCSTCRAKVLEGEVEMDVNYSLEPEEVAAGYILTCQARPLTERVVVDFDQ</sequence>
<feature type="domain" description="FAD-binding FR-type" evidence="11">
    <location>
        <begin position="2"/>
        <end position="106"/>
    </location>
</feature>